<evidence type="ECO:0000256" key="1">
    <source>
        <dbReference type="SAM" id="Coils"/>
    </source>
</evidence>
<name>A0A639WDM2_SALER</name>
<comment type="caution">
    <text evidence="2">The sequence shown here is derived from an EMBL/GenBank/DDBJ whole genome shotgun (WGS) entry which is preliminary data.</text>
</comment>
<dbReference type="AlphaFoldDB" id="A0A639WDM2"/>
<reference evidence="2" key="1">
    <citation type="submission" date="2019-10" db="EMBL/GenBank/DDBJ databases">
        <authorList>
            <consortium name="PulseNet: The National Subtyping Network for Foodborne Disease Surveillance"/>
            <person name="Tarr C.L."/>
            <person name="Trees E."/>
            <person name="Katz L.S."/>
            <person name="Carleton-Romer H.A."/>
            <person name="Stroika S."/>
            <person name="Kucerova Z."/>
            <person name="Roache K.F."/>
            <person name="Sabol A.L."/>
            <person name="Besser J."/>
            <person name="Gerner-Smidt P."/>
        </authorList>
    </citation>
    <scope>NUCLEOTIDE SEQUENCE</scope>
    <source>
        <strain evidence="2">PNUSAS111760</strain>
    </source>
</reference>
<evidence type="ECO:0000313" key="2">
    <source>
        <dbReference type="EMBL" id="EDJ5793259.1"/>
    </source>
</evidence>
<dbReference type="EMBL" id="AAMOTP010000005">
    <property type="protein sequence ID" value="EDJ5793259.1"/>
    <property type="molecule type" value="Genomic_DNA"/>
</dbReference>
<organism evidence="2">
    <name type="scientific">Salmonella enterica</name>
    <name type="common">Salmonella choleraesuis</name>
    <dbReference type="NCBI Taxonomy" id="28901"/>
    <lineage>
        <taxon>Bacteria</taxon>
        <taxon>Pseudomonadati</taxon>
        <taxon>Pseudomonadota</taxon>
        <taxon>Gammaproteobacteria</taxon>
        <taxon>Enterobacterales</taxon>
        <taxon>Enterobacteriaceae</taxon>
        <taxon>Salmonella</taxon>
    </lineage>
</organism>
<sequence length="684" mass="73844">MAAKSIVEIDVQDEKFQSFLEKFNEYQKVLGELPEQWRGAVHGLGEAAKETERVRDGTEGITKAFADGVAALASVNDGLDRLNGNLEKATKTQTEFNRKSGGARNFLNKASKDAKSLAGHIKDATTSLLSWGTVLGLFSGLAGAGGLWGLNHLAGNASAQRFTAMGLGTTAGGLNSTAVDFQKALGNPVGTLGAIRDAQLDLSKRWQFRAMGVDNPDRDPAELLPEMIKAARDIFVRNGSTQQGAEAYGLTNYFTLDDLNRFKKMSDEEIDAMAKQAQQDTRRLQLTDQQLRQWQDFNIQLDRSKVSIGNTFIRGLAPLAPELGKLSDAFSGAIETVLKSPELGKWIDGLSDGIRRFGNYLASPEFQKDVEAFISGVERLGRVIGKVIDWISGKSGITADDIKSRSSILSDEKHTDPVTSETYTPGGDDDPRVWSWLKGVKKFFASGDVKPVDGKQADVHAKGRTIADRFNNPANLRYAAGYETASTRSGKFAVFPSLDEGVLAAAKQLQIYGTKGINNIHDIISKWAPSNENNTKAYIGHVVNATGRSEFEKLNLNDTRTLAKLITAMSVKEGAGSRLSEGKVIQIINNAGGHFQGSQKKSLQDINPSDSVRGQYLAQYGSELPGTSTSNPVVQPVQQGSGKTDQILQQILDNQKRGHAQGLVVYNNTGGNAIVSSTQLGGFG</sequence>
<feature type="coiled-coil region" evidence="1">
    <location>
        <begin position="72"/>
        <end position="99"/>
    </location>
</feature>
<accession>A0A639WDM2</accession>
<keyword evidence="1" id="KW-0175">Coiled coil</keyword>
<gene>
    <name evidence="2" type="ORF">GFE25_11020</name>
</gene>
<proteinExistence type="predicted"/>
<evidence type="ECO:0008006" key="3">
    <source>
        <dbReference type="Google" id="ProtNLM"/>
    </source>
</evidence>
<protein>
    <recommendedName>
        <fullName evidence="3">Bacteriophage protein</fullName>
    </recommendedName>
</protein>